<evidence type="ECO:0000256" key="11">
    <source>
        <dbReference type="ARBA" id="ARBA00022989"/>
    </source>
</evidence>
<keyword evidence="11 13" id="KW-1133">Transmembrane helix</keyword>
<dbReference type="InterPro" id="IPR004147">
    <property type="entry name" value="ABC1_dom"/>
</dbReference>
<keyword evidence="10" id="KW-0067">ATP-binding</keyword>
<keyword evidence="7 13" id="KW-0812">Transmembrane</keyword>
<dbReference type="SUPFAM" id="SSF56112">
    <property type="entry name" value="Protein kinase-like (PK-like)"/>
    <property type="match status" value="1"/>
</dbReference>
<dbReference type="NCBIfam" id="TIGR01982">
    <property type="entry name" value="UbiB"/>
    <property type="match status" value="1"/>
</dbReference>
<proteinExistence type="inferred from homology"/>
<gene>
    <name evidence="15" type="primary">ubiB</name>
    <name evidence="15" type="ORF">EVA94_00515</name>
</gene>
<evidence type="ECO:0000256" key="7">
    <source>
        <dbReference type="ARBA" id="ARBA00022692"/>
    </source>
</evidence>
<dbReference type="UniPathway" id="UPA00232"/>
<dbReference type="Proteomes" id="UP000315498">
    <property type="component" value="Unassembled WGS sequence"/>
</dbReference>
<name>A0A520MWC2_9GAMM</name>
<dbReference type="GO" id="GO:0016301">
    <property type="term" value="F:kinase activity"/>
    <property type="evidence" value="ECO:0007669"/>
    <property type="project" value="UniProtKB-KW"/>
</dbReference>
<evidence type="ECO:0000256" key="1">
    <source>
        <dbReference type="ARBA" id="ARBA00005020"/>
    </source>
</evidence>
<keyword evidence="5" id="KW-0808">Transferase</keyword>
<evidence type="ECO:0000256" key="6">
    <source>
        <dbReference type="ARBA" id="ARBA00022688"/>
    </source>
</evidence>
<evidence type="ECO:0000256" key="2">
    <source>
        <dbReference type="ARBA" id="ARBA00009670"/>
    </source>
</evidence>
<keyword evidence="6" id="KW-0831">Ubiquinone biosynthesis</keyword>
<dbReference type="EMBL" id="SHBG01000003">
    <property type="protein sequence ID" value="RZO25505.1"/>
    <property type="molecule type" value="Genomic_DNA"/>
</dbReference>
<dbReference type="Pfam" id="PF03109">
    <property type="entry name" value="ABC1"/>
    <property type="match status" value="1"/>
</dbReference>
<dbReference type="CDD" id="cd13972">
    <property type="entry name" value="UbiB"/>
    <property type="match status" value="1"/>
</dbReference>
<comment type="similarity">
    <text evidence="2">Belongs to the protein kinase superfamily. ADCK protein kinase family.</text>
</comment>
<dbReference type="PANTHER" id="PTHR10566:SF113">
    <property type="entry name" value="PROTEIN ACTIVITY OF BC1 COMPLEX KINASE 7, CHLOROPLASTIC"/>
    <property type="match status" value="1"/>
</dbReference>
<protein>
    <submittedName>
        <fullName evidence="15">2-polyprenylphenol 6-hydroxylase</fullName>
    </submittedName>
</protein>
<evidence type="ECO:0000256" key="5">
    <source>
        <dbReference type="ARBA" id="ARBA00022679"/>
    </source>
</evidence>
<comment type="pathway">
    <text evidence="1">Cofactor biosynthesis; ubiquinone biosynthesis [regulation].</text>
</comment>
<evidence type="ECO:0000259" key="14">
    <source>
        <dbReference type="Pfam" id="PF03109"/>
    </source>
</evidence>
<keyword evidence="8" id="KW-0547">Nucleotide-binding</keyword>
<evidence type="ECO:0000256" key="12">
    <source>
        <dbReference type="ARBA" id="ARBA00023136"/>
    </source>
</evidence>
<feature type="domain" description="ABC1 atypical kinase-like" evidence="14">
    <location>
        <begin position="67"/>
        <end position="314"/>
    </location>
</feature>
<keyword evidence="9" id="KW-0418">Kinase</keyword>
<dbReference type="InterPro" id="IPR011009">
    <property type="entry name" value="Kinase-like_dom_sf"/>
</dbReference>
<evidence type="ECO:0000256" key="3">
    <source>
        <dbReference type="ARBA" id="ARBA00022475"/>
    </source>
</evidence>
<evidence type="ECO:0000256" key="10">
    <source>
        <dbReference type="ARBA" id="ARBA00022840"/>
    </source>
</evidence>
<dbReference type="InterPro" id="IPR050154">
    <property type="entry name" value="UbiB_kinase"/>
</dbReference>
<keyword evidence="3" id="KW-1003">Cell membrane</keyword>
<evidence type="ECO:0000256" key="9">
    <source>
        <dbReference type="ARBA" id="ARBA00022777"/>
    </source>
</evidence>
<evidence type="ECO:0000256" key="13">
    <source>
        <dbReference type="SAM" id="Phobius"/>
    </source>
</evidence>
<dbReference type="GO" id="GO:0005524">
    <property type="term" value="F:ATP binding"/>
    <property type="evidence" value="ECO:0007669"/>
    <property type="project" value="UniProtKB-KW"/>
</dbReference>
<dbReference type="GO" id="GO:0006744">
    <property type="term" value="P:ubiquinone biosynthetic process"/>
    <property type="evidence" value="ECO:0007669"/>
    <property type="project" value="UniProtKB-UniPathway"/>
</dbReference>
<dbReference type="PANTHER" id="PTHR10566">
    <property type="entry name" value="CHAPERONE-ACTIVITY OF BC1 COMPLEX CABC1 -RELATED"/>
    <property type="match status" value="1"/>
</dbReference>
<dbReference type="AlphaFoldDB" id="A0A520MWC2"/>
<evidence type="ECO:0000256" key="4">
    <source>
        <dbReference type="ARBA" id="ARBA00022519"/>
    </source>
</evidence>
<evidence type="ECO:0000256" key="8">
    <source>
        <dbReference type="ARBA" id="ARBA00022741"/>
    </source>
</evidence>
<dbReference type="InterPro" id="IPR045308">
    <property type="entry name" value="UbiB_bact"/>
</dbReference>
<accession>A0A520MWC2</accession>
<evidence type="ECO:0000313" key="15">
    <source>
        <dbReference type="EMBL" id="RZO25505.1"/>
    </source>
</evidence>
<evidence type="ECO:0000313" key="16">
    <source>
        <dbReference type="Proteomes" id="UP000315498"/>
    </source>
</evidence>
<comment type="caution">
    <text evidence="15">The sequence shown here is derived from an EMBL/GenBank/DDBJ whole genome shotgun (WGS) entry which is preliminary data.</text>
</comment>
<sequence>MNLIIVIFELFKMSVIGIKTGVFFNSNGKKLANYLESLGPIFTKFGQLLSTRTDVLDYKTAKELESLTDSCKPFNVSIFKKIVESELGDSIENIFLSFDDKPLAAASLAQVHSAVLKNGEEVVIKVLRPNIEKNVKKNLRLLKAAARIFSYLYKDSYRLKPNEVIRDYETTILKELDLKLEASNTNLTRKNFLNSKELYIPEVYWDLTTSNVMVLERIDGIPCTDIKQIEDHGIDKKKLAENGVMIFLNQVFRDNFFHADMHPGNIFVSKKNPDDPGYIAIDCAITGSLSNDERYILARMLQSVLKQNYKSLANLFISSGWVNSDTNNTELENTLRACCEPIFEKPLSEIEFGKLLLYLFQSTRQYGLSLQTSLVLLQKTLIHIEGMGRQIYPELDFWGIAEPYLDDWLTEQFSPLKLKDYILENKEDLLFKASEVPVIVYEALDELRSYSKTKKSNDEKISNLELQLSNQKYLLRVIGIVIIVSIAIMMIVS</sequence>
<organism evidence="15 16">
    <name type="scientific">SAR86 cluster bacterium</name>
    <dbReference type="NCBI Taxonomy" id="2030880"/>
    <lineage>
        <taxon>Bacteria</taxon>
        <taxon>Pseudomonadati</taxon>
        <taxon>Pseudomonadota</taxon>
        <taxon>Gammaproteobacteria</taxon>
        <taxon>SAR86 cluster</taxon>
    </lineage>
</organism>
<keyword evidence="12 13" id="KW-0472">Membrane</keyword>
<reference evidence="15 16" key="1">
    <citation type="submission" date="2019-02" db="EMBL/GenBank/DDBJ databases">
        <title>Prokaryotic population dynamics and viral predation in marine succession experiment using metagenomics: the confinement effect.</title>
        <authorList>
            <person name="Haro-Moreno J.M."/>
            <person name="Rodriguez-Valera F."/>
            <person name="Lopez-Perez M."/>
        </authorList>
    </citation>
    <scope>NUCLEOTIDE SEQUENCE [LARGE SCALE GENOMIC DNA]</scope>
    <source>
        <strain evidence="15">MED-G161</strain>
    </source>
</reference>
<dbReference type="InterPro" id="IPR010232">
    <property type="entry name" value="UbiB"/>
</dbReference>
<keyword evidence="4" id="KW-0997">Cell inner membrane</keyword>
<feature type="transmembrane region" description="Helical" evidence="13">
    <location>
        <begin position="473"/>
        <end position="492"/>
    </location>
</feature>